<name>A0A4S4P0J7_9BACT</name>
<dbReference type="OrthoDB" id="158986at2"/>
<keyword evidence="4" id="KW-1185">Reference proteome</keyword>
<dbReference type="GO" id="GO:0080120">
    <property type="term" value="P:CAAX-box protein maturation"/>
    <property type="evidence" value="ECO:0007669"/>
    <property type="project" value="UniProtKB-ARBA"/>
</dbReference>
<dbReference type="GO" id="GO:0008237">
    <property type="term" value="F:metallopeptidase activity"/>
    <property type="evidence" value="ECO:0007669"/>
    <property type="project" value="UniProtKB-KW"/>
</dbReference>
<proteinExistence type="predicted"/>
<feature type="transmembrane region" description="Helical" evidence="1">
    <location>
        <begin position="74"/>
        <end position="97"/>
    </location>
</feature>
<dbReference type="RefSeq" id="WP_136457193.1">
    <property type="nucleotide sequence ID" value="NZ_SRSF01000001.1"/>
</dbReference>
<dbReference type="EMBL" id="SRSF01000001">
    <property type="protein sequence ID" value="THH42080.1"/>
    <property type="molecule type" value="Genomic_DNA"/>
</dbReference>
<gene>
    <name evidence="3" type="ORF">E4021_05725</name>
</gene>
<sequence>MTWKNYLSLALIILVYILTEEARALLISILEIQDTLVQNLLFQFLTLGGIVVTLFSFHQPFEKEWAQIGPQPKLYLWALAGTFLLSAATATVAKIIFGDASLNSIPPDHNSMLLSFLSVVIVAPVLEEILFRLFIFNNVSAIFNSSISILLTSLLFAGLHGVGKYALAVLGMSFATTYVYARTRSLRLAISIHAFFNLLGWMSTLSRGTSARHDLEFPAEFAIVANSALALAFVVLGWLILKNKVQPFRPSDGCVGFNSKTG</sequence>
<dbReference type="Proteomes" id="UP000308528">
    <property type="component" value="Unassembled WGS sequence"/>
</dbReference>
<dbReference type="PANTHER" id="PTHR36435:SF1">
    <property type="entry name" value="CAAX AMINO TERMINAL PROTEASE FAMILY PROTEIN"/>
    <property type="match status" value="1"/>
</dbReference>
<feature type="transmembrane region" description="Helical" evidence="1">
    <location>
        <begin position="188"/>
        <end position="209"/>
    </location>
</feature>
<feature type="domain" description="CAAX prenyl protease 2/Lysostaphin resistance protein A-like" evidence="2">
    <location>
        <begin position="112"/>
        <end position="199"/>
    </location>
</feature>
<dbReference type="AlphaFoldDB" id="A0A4S4P0J7"/>
<feature type="transmembrane region" description="Helical" evidence="1">
    <location>
        <begin position="221"/>
        <end position="241"/>
    </location>
</feature>
<feature type="transmembrane region" description="Helical" evidence="1">
    <location>
        <begin position="40"/>
        <end position="58"/>
    </location>
</feature>
<protein>
    <submittedName>
        <fullName evidence="3">CPBP family intramembrane metalloprotease</fullName>
    </submittedName>
</protein>
<keyword evidence="3" id="KW-0482">Metalloprotease</keyword>
<keyword evidence="3" id="KW-0645">Protease</keyword>
<organism evidence="3 4">
    <name type="scientific">Neolewinella litorea</name>
    <dbReference type="NCBI Taxonomy" id="2562452"/>
    <lineage>
        <taxon>Bacteria</taxon>
        <taxon>Pseudomonadati</taxon>
        <taxon>Bacteroidota</taxon>
        <taxon>Saprospiria</taxon>
        <taxon>Saprospirales</taxon>
        <taxon>Lewinellaceae</taxon>
        <taxon>Neolewinella</taxon>
    </lineage>
</organism>
<dbReference type="Pfam" id="PF02517">
    <property type="entry name" value="Rce1-like"/>
    <property type="match status" value="1"/>
</dbReference>
<keyword evidence="1" id="KW-0472">Membrane</keyword>
<keyword evidence="1" id="KW-1133">Transmembrane helix</keyword>
<keyword evidence="3" id="KW-0378">Hydrolase</keyword>
<feature type="transmembrane region" description="Helical" evidence="1">
    <location>
        <begin position="109"/>
        <end position="126"/>
    </location>
</feature>
<evidence type="ECO:0000256" key="1">
    <source>
        <dbReference type="SAM" id="Phobius"/>
    </source>
</evidence>
<evidence type="ECO:0000313" key="3">
    <source>
        <dbReference type="EMBL" id="THH42080.1"/>
    </source>
</evidence>
<comment type="caution">
    <text evidence="3">The sequence shown here is derived from an EMBL/GenBank/DDBJ whole genome shotgun (WGS) entry which is preliminary data.</text>
</comment>
<keyword evidence="1" id="KW-0812">Transmembrane</keyword>
<dbReference type="InterPro" id="IPR003675">
    <property type="entry name" value="Rce1/LyrA-like_dom"/>
</dbReference>
<dbReference type="InterPro" id="IPR052710">
    <property type="entry name" value="CAAX_protease"/>
</dbReference>
<accession>A0A4S4P0J7</accession>
<dbReference type="GO" id="GO:0006508">
    <property type="term" value="P:proteolysis"/>
    <property type="evidence" value="ECO:0007669"/>
    <property type="project" value="UniProtKB-KW"/>
</dbReference>
<dbReference type="PANTHER" id="PTHR36435">
    <property type="entry name" value="SLR1288 PROTEIN"/>
    <property type="match status" value="1"/>
</dbReference>
<dbReference type="GO" id="GO:0004175">
    <property type="term" value="F:endopeptidase activity"/>
    <property type="evidence" value="ECO:0007669"/>
    <property type="project" value="UniProtKB-ARBA"/>
</dbReference>
<reference evidence="3 4" key="1">
    <citation type="submission" date="2019-04" db="EMBL/GenBank/DDBJ databases">
        <title>Lewinella litorea sp. nov., isolated from a marine sand.</title>
        <authorList>
            <person name="Yoon J.-H."/>
        </authorList>
    </citation>
    <scope>NUCLEOTIDE SEQUENCE [LARGE SCALE GENOMIC DNA]</scope>
    <source>
        <strain evidence="3 4">HSMS-39</strain>
    </source>
</reference>
<evidence type="ECO:0000313" key="4">
    <source>
        <dbReference type="Proteomes" id="UP000308528"/>
    </source>
</evidence>
<evidence type="ECO:0000259" key="2">
    <source>
        <dbReference type="Pfam" id="PF02517"/>
    </source>
</evidence>